<evidence type="ECO:0000256" key="3">
    <source>
        <dbReference type="ARBA" id="ARBA00022989"/>
    </source>
</evidence>
<gene>
    <name evidence="6" type="ORF">ACFFGX_12645</name>
</gene>
<dbReference type="PANTHER" id="PTHR30386:SF26">
    <property type="entry name" value="TRANSPORT PROTEIN COMB"/>
    <property type="match status" value="1"/>
</dbReference>
<dbReference type="PRINTS" id="PR01490">
    <property type="entry name" value="RTXTOXIND"/>
</dbReference>
<keyword evidence="7" id="KW-1185">Reference proteome</keyword>
<dbReference type="Proteomes" id="UP001589891">
    <property type="component" value="Unassembled WGS sequence"/>
</dbReference>
<proteinExistence type="predicted"/>
<sequence>MIRSFLIDSPRSESAGAEVSQKYMTTSDHPKDIALITTGAPASIKVDAYPYQIFGAIKSAVSWISADSEEDTTVAGREHGGRHYVLEADIGAWELGGEGSRLKPGMSASIDMTTQEKTLLSIIFLPVLKNIDQAV</sequence>
<organism evidence="6 7">
    <name type="scientific">Azorhizophilus paspali</name>
    <name type="common">Azotobacter paspali</name>
    <dbReference type="NCBI Taxonomy" id="69963"/>
    <lineage>
        <taxon>Bacteria</taxon>
        <taxon>Pseudomonadati</taxon>
        <taxon>Pseudomonadota</taxon>
        <taxon>Gammaproteobacteria</taxon>
        <taxon>Pseudomonadales</taxon>
        <taxon>Pseudomonadaceae</taxon>
        <taxon>Azorhizophilus</taxon>
    </lineage>
</organism>
<comment type="caution">
    <text evidence="6">The sequence shown here is derived from an EMBL/GenBank/DDBJ whole genome shotgun (WGS) entry which is preliminary data.</text>
</comment>
<dbReference type="Pfam" id="PF26002">
    <property type="entry name" value="Beta-barrel_AprE"/>
    <property type="match status" value="1"/>
</dbReference>
<reference evidence="6 7" key="1">
    <citation type="submission" date="2024-09" db="EMBL/GenBank/DDBJ databases">
        <authorList>
            <person name="Sun Q."/>
            <person name="Mori K."/>
        </authorList>
    </citation>
    <scope>NUCLEOTIDE SEQUENCE [LARGE SCALE GENOMIC DNA]</scope>
    <source>
        <strain evidence="6 7">NCAIM B.01794</strain>
    </source>
</reference>
<evidence type="ECO:0000313" key="6">
    <source>
        <dbReference type="EMBL" id="MFC0710367.1"/>
    </source>
</evidence>
<keyword evidence="3" id="KW-1133">Transmembrane helix</keyword>
<keyword evidence="2" id="KW-0812">Transmembrane</keyword>
<accession>A0ABV6SLE4</accession>
<dbReference type="PANTHER" id="PTHR30386">
    <property type="entry name" value="MEMBRANE FUSION SUBUNIT OF EMRAB-TOLC MULTIDRUG EFFLUX PUMP"/>
    <property type="match status" value="1"/>
</dbReference>
<protein>
    <recommendedName>
        <fullName evidence="5">AprE-like beta-barrel domain-containing protein</fullName>
    </recommendedName>
</protein>
<keyword evidence="4" id="KW-0472">Membrane</keyword>
<dbReference type="InterPro" id="IPR058982">
    <property type="entry name" value="Beta-barrel_AprE"/>
</dbReference>
<dbReference type="EMBL" id="JBHLSS010000077">
    <property type="protein sequence ID" value="MFC0710367.1"/>
    <property type="molecule type" value="Genomic_DNA"/>
</dbReference>
<evidence type="ECO:0000256" key="1">
    <source>
        <dbReference type="ARBA" id="ARBA00004167"/>
    </source>
</evidence>
<comment type="subcellular location">
    <subcellularLocation>
        <location evidence="1">Membrane</location>
        <topology evidence="1">Single-pass membrane protein</topology>
    </subcellularLocation>
</comment>
<name>A0ABV6SLE4_AZOPA</name>
<evidence type="ECO:0000313" key="7">
    <source>
        <dbReference type="Proteomes" id="UP001589891"/>
    </source>
</evidence>
<evidence type="ECO:0000256" key="2">
    <source>
        <dbReference type="ARBA" id="ARBA00022692"/>
    </source>
</evidence>
<evidence type="ECO:0000259" key="5">
    <source>
        <dbReference type="Pfam" id="PF26002"/>
    </source>
</evidence>
<dbReference type="RefSeq" id="WP_376946335.1">
    <property type="nucleotide sequence ID" value="NZ_CP171449.1"/>
</dbReference>
<evidence type="ECO:0000256" key="4">
    <source>
        <dbReference type="ARBA" id="ARBA00023136"/>
    </source>
</evidence>
<dbReference type="Gene3D" id="2.40.30.170">
    <property type="match status" value="1"/>
</dbReference>
<feature type="domain" description="AprE-like beta-barrel" evidence="5">
    <location>
        <begin position="30"/>
        <end position="114"/>
    </location>
</feature>
<dbReference type="InterPro" id="IPR050739">
    <property type="entry name" value="MFP"/>
</dbReference>